<reference evidence="1" key="2">
    <citation type="journal article" date="2023" name="IMA Fungus">
        <title>Comparative genomic study of the Penicillium genus elucidates a diverse pangenome and 15 lateral gene transfer events.</title>
        <authorList>
            <person name="Petersen C."/>
            <person name="Sorensen T."/>
            <person name="Nielsen M.R."/>
            <person name="Sondergaard T.E."/>
            <person name="Sorensen J.L."/>
            <person name="Fitzpatrick D.A."/>
            <person name="Frisvad J.C."/>
            <person name="Nielsen K.L."/>
        </authorList>
    </citation>
    <scope>NUCLEOTIDE SEQUENCE</scope>
    <source>
        <strain evidence="1">IBT 30728</strain>
    </source>
</reference>
<evidence type="ECO:0000313" key="1">
    <source>
        <dbReference type="EMBL" id="KAJ5491649.1"/>
    </source>
</evidence>
<dbReference type="EMBL" id="JAPWDQ010000003">
    <property type="protein sequence ID" value="KAJ5491649.1"/>
    <property type="molecule type" value="Genomic_DNA"/>
</dbReference>
<proteinExistence type="predicted"/>
<gene>
    <name evidence="1" type="ORF">N7539_003216</name>
</gene>
<dbReference type="GeneID" id="81623067"/>
<name>A0A9W9XG86_9EURO</name>
<dbReference type="Proteomes" id="UP001148312">
    <property type="component" value="Unassembled WGS sequence"/>
</dbReference>
<reference evidence="1" key="1">
    <citation type="submission" date="2022-12" db="EMBL/GenBank/DDBJ databases">
        <authorList>
            <person name="Petersen C."/>
        </authorList>
    </citation>
    <scope>NUCLEOTIDE SEQUENCE</scope>
    <source>
        <strain evidence="1">IBT 30728</strain>
    </source>
</reference>
<dbReference type="AlphaFoldDB" id="A0A9W9XG86"/>
<comment type="caution">
    <text evidence="1">The sequence shown here is derived from an EMBL/GenBank/DDBJ whole genome shotgun (WGS) entry which is preliminary data.</text>
</comment>
<sequence length="98" mass="10929">MPTLWSWMAMNLSKNVFKVFFIEQGTDRTFGLAMLHRHFDLEPGGMLVDYEGTSVPWNESHVSEMNPLEPAIWAISSDGDIKPTGFCFSAGNGLTMGE</sequence>
<dbReference type="RefSeq" id="XP_056792777.1">
    <property type="nucleotide sequence ID" value="XM_056932818.1"/>
</dbReference>
<evidence type="ECO:0000313" key="2">
    <source>
        <dbReference type="Proteomes" id="UP001148312"/>
    </source>
</evidence>
<accession>A0A9W9XG86</accession>
<keyword evidence="2" id="KW-1185">Reference proteome</keyword>
<protein>
    <submittedName>
        <fullName evidence="1">Uncharacterized protein</fullName>
    </submittedName>
</protein>
<organism evidence="1 2">
    <name type="scientific">Penicillium diatomitis</name>
    <dbReference type="NCBI Taxonomy" id="2819901"/>
    <lineage>
        <taxon>Eukaryota</taxon>
        <taxon>Fungi</taxon>
        <taxon>Dikarya</taxon>
        <taxon>Ascomycota</taxon>
        <taxon>Pezizomycotina</taxon>
        <taxon>Eurotiomycetes</taxon>
        <taxon>Eurotiomycetidae</taxon>
        <taxon>Eurotiales</taxon>
        <taxon>Aspergillaceae</taxon>
        <taxon>Penicillium</taxon>
    </lineage>
</organism>